<dbReference type="NCBIfam" id="TIGR04294">
    <property type="entry name" value="pre_pil_HX9DG"/>
    <property type="match status" value="1"/>
</dbReference>
<reference evidence="3 4" key="1">
    <citation type="submission" date="2018-01" db="EMBL/GenBank/DDBJ databases">
        <title>G. obscuriglobus.</title>
        <authorList>
            <person name="Franke J."/>
            <person name="Blomberg W."/>
            <person name="Selmecki A."/>
        </authorList>
    </citation>
    <scope>NUCLEOTIDE SEQUENCE [LARGE SCALE GENOMIC DNA]</scope>
    <source>
        <strain evidence="3 4">DSM 5831</strain>
    </source>
</reference>
<dbReference type="AlphaFoldDB" id="A0A2Z3GZ20"/>
<dbReference type="InterPro" id="IPR012902">
    <property type="entry name" value="N_methyl_site"/>
</dbReference>
<dbReference type="Proteomes" id="UP000245802">
    <property type="component" value="Chromosome"/>
</dbReference>
<dbReference type="PANTHER" id="PTHR30093">
    <property type="entry name" value="GENERAL SECRETION PATHWAY PROTEIN G"/>
    <property type="match status" value="1"/>
</dbReference>
<keyword evidence="1" id="KW-0812">Transmembrane</keyword>
<dbReference type="NCBIfam" id="TIGR02532">
    <property type="entry name" value="IV_pilin_GFxxxE"/>
    <property type="match status" value="1"/>
</dbReference>
<dbReference type="KEGG" id="gog:C1280_23940"/>
<protein>
    <submittedName>
        <fullName evidence="3">DUF1559 domain-containing protein</fullName>
    </submittedName>
</protein>
<dbReference type="OrthoDB" id="255848at2"/>
<sequence length="330" mass="35153">MLCTRSSRWRRNGASLNWGVRVAFTLIELLVVIAIIAILIGLLLPAVQKVREAAARLKCKNNLKQIGLALHNCHDRGSAFPPGYTSTAANSDAGPGWGWAAHLLPDLEQDNLHRGIDFTQPITAAGNHDAVRQVNVPFFRCPSDPRQEPIQPAEFTAAAGLTTPLGRTNYVACYGNTPFLGESAAVLTTHLVVDGVSGKGMFYRNSRTRIADVTDGLSNTLAVGEKNAKNTMATWVGVIPGSQWRSANDTANYGGVPSNIAAAKVLGHACRQHPPSAEAGVAEDFSSPHINGVNMLFADGSVHAVRTSIDMGVYPFTASISDGRALSIDF</sequence>
<proteinExistence type="predicted"/>
<feature type="domain" description="DUF1559" evidence="2">
    <location>
        <begin position="48"/>
        <end position="311"/>
    </location>
</feature>
<dbReference type="InterPro" id="IPR027558">
    <property type="entry name" value="Pre_pil_HX9DG_C"/>
</dbReference>
<evidence type="ECO:0000313" key="4">
    <source>
        <dbReference type="Proteomes" id="UP000245802"/>
    </source>
</evidence>
<keyword evidence="1" id="KW-1133">Transmembrane helix</keyword>
<dbReference type="InterPro" id="IPR045584">
    <property type="entry name" value="Pilin-like"/>
</dbReference>
<evidence type="ECO:0000256" key="1">
    <source>
        <dbReference type="SAM" id="Phobius"/>
    </source>
</evidence>
<dbReference type="InterPro" id="IPR011453">
    <property type="entry name" value="DUF1559"/>
</dbReference>
<keyword evidence="1" id="KW-0472">Membrane</keyword>
<name>A0A2Z3GZ20_9BACT</name>
<dbReference type="Pfam" id="PF07596">
    <property type="entry name" value="SBP_bac_10"/>
    <property type="match status" value="1"/>
</dbReference>
<evidence type="ECO:0000259" key="2">
    <source>
        <dbReference type="Pfam" id="PF07596"/>
    </source>
</evidence>
<feature type="transmembrane region" description="Helical" evidence="1">
    <location>
        <begin position="20"/>
        <end position="44"/>
    </location>
</feature>
<dbReference type="SUPFAM" id="SSF54523">
    <property type="entry name" value="Pili subunits"/>
    <property type="match status" value="1"/>
</dbReference>
<dbReference type="EMBL" id="CP025958">
    <property type="protein sequence ID" value="AWM39749.1"/>
    <property type="molecule type" value="Genomic_DNA"/>
</dbReference>
<organism evidence="3 4">
    <name type="scientific">Gemmata obscuriglobus</name>
    <dbReference type="NCBI Taxonomy" id="114"/>
    <lineage>
        <taxon>Bacteria</taxon>
        <taxon>Pseudomonadati</taxon>
        <taxon>Planctomycetota</taxon>
        <taxon>Planctomycetia</taxon>
        <taxon>Gemmatales</taxon>
        <taxon>Gemmataceae</taxon>
        <taxon>Gemmata</taxon>
    </lineage>
</organism>
<accession>A0A2Z3GZ20</accession>
<dbReference type="PANTHER" id="PTHR30093:SF2">
    <property type="entry name" value="TYPE II SECRETION SYSTEM PROTEIN H"/>
    <property type="match status" value="1"/>
</dbReference>
<dbReference type="Gene3D" id="3.30.700.10">
    <property type="entry name" value="Glycoprotein, Type 4 Pilin"/>
    <property type="match status" value="1"/>
</dbReference>
<keyword evidence="4" id="KW-1185">Reference proteome</keyword>
<gene>
    <name evidence="3" type="ORF">C1280_23940</name>
</gene>
<evidence type="ECO:0000313" key="3">
    <source>
        <dbReference type="EMBL" id="AWM39749.1"/>
    </source>
</evidence>